<dbReference type="OrthoDB" id="9801077at2"/>
<dbReference type="Pfam" id="PF02836">
    <property type="entry name" value="Glyco_hydro_2_C"/>
    <property type="match status" value="1"/>
</dbReference>
<evidence type="ECO:0000259" key="6">
    <source>
        <dbReference type="Pfam" id="PF00703"/>
    </source>
</evidence>
<dbReference type="Gene3D" id="2.60.40.10">
    <property type="entry name" value="Immunoglobulins"/>
    <property type="match status" value="2"/>
</dbReference>
<dbReference type="PRINTS" id="PR00132">
    <property type="entry name" value="GLHYDRLASE2"/>
</dbReference>
<dbReference type="InterPro" id="IPR017853">
    <property type="entry name" value="GH"/>
</dbReference>
<dbReference type="STRING" id="880526.GCA_000427365_00525"/>
<dbReference type="Gene3D" id="2.60.120.260">
    <property type="entry name" value="Galactose-binding domain-like"/>
    <property type="match status" value="1"/>
</dbReference>
<sequence length="700" mass="77639">MKKTILALTVCLLAIAAARGQRLSVSLDRGWSYTPGWETDLSAPGQPVNLPHTWNADALGGKPDYYRGLGGYLKAVEIPGKWQGRRLFLRFGGANSVCDLYVNGKHVGRHAGGYSAFAWEITRYVNFGGRNIFWVRVNNAPDLDLPPIAGDFNIYGGLYRGVELIATPATHIALDDHGSCGLYVTPTQVSAEAADINVLADVRGSGGEIAVVAFILRDGEGNTLDSLTRRVKLDEGGRSEVGASFPLPQPRLWCPDDPYLYDMEARVSGSGGCDTVRQSFGVRWFSVDDSNRFLLNGKPLRIQGVCRIEDWDGIGNALRPRNHRRDVELMKEMGVNAVRCAYFPNDPCFLDLCDRAGILVWSEIPLVGAGHYRGKGFNDSETFWENARRQMREMICQQYNHPSVVWWGVFDQLTQRGDDPLALVRELDKIAREEGGGRLTTAASNQDGDLNFVTDLIGFNQFMGWTSGQPEDFAGWAADLRAGFPELRSGVSEYGAGGSIYQWADSLVRPDFAGAWHPEQWQTRFHEVYWAAIAAKPRFWGTFVWTMFDYGAAHRTDGARPGVADYGLVTFDRSVRKDAFYFYKANWNTAEAFVHIADKRREVWNGPRGTLRVFSNQKDVELFVNGVSQGLRTNDGLGRFVWEKAPLRQGENTVEAVDPMTGARDRATILVREQVSLPEPSLPGGTGRGAAGNRSRSGNR</sequence>
<dbReference type="SUPFAM" id="SSF49303">
    <property type="entry name" value="beta-Galactosidase/glucuronidase domain"/>
    <property type="match status" value="1"/>
</dbReference>
<dbReference type="Gene3D" id="3.20.20.80">
    <property type="entry name" value="Glycosidases"/>
    <property type="match status" value="1"/>
</dbReference>
<dbReference type="Pfam" id="PF02837">
    <property type="entry name" value="Glyco_hydro_2_N"/>
    <property type="match status" value="1"/>
</dbReference>
<name>A0A379MPY2_9BACT</name>
<dbReference type="RefSeq" id="WP_051214272.1">
    <property type="nucleotide sequence ID" value="NZ_UGVL01000001.1"/>
</dbReference>
<evidence type="ECO:0000313" key="10">
    <source>
        <dbReference type="EMBL" id="SUE33711.1"/>
    </source>
</evidence>
<keyword evidence="3 10" id="KW-0326">Glycosidase</keyword>
<feature type="region of interest" description="Disordered" evidence="4">
    <location>
        <begin position="674"/>
        <end position="700"/>
    </location>
</feature>
<proteinExistence type="inferred from homology"/>
<dbReference type="InterPro" id="IPR036156">
    <property type="entry name" value="Beta-gal/glucu_dom_sf"/>
</dbReference>
<dbReference type="InterPro" id="IPR051913">
    <property type="entry name" value="GH2_Domain-Containing"/>
</dbReference>
<reference evidence="10 11" key="1">
    <citation type="submission" date="2018-06" db="EMBL/GenBank/DDBJ databases">
        <authorList>
            <consortium name="Pathogen Informatics"/>
            <person name="Doyle S."/>
        </authorList>
    </citation>
    <scope>NUCLEOTIDE SEQUENCE [LARGE SCALE GENOMIC DNA]</scope>
    <source>
        <strain evidence="10 11">NCTC11190</strain>
    </source>
</reference>
<evidence type="ECO:0000259" key="9">
    <source>
        <dbReference type="Pfam" id="PF16355"/>
    </source>
</evidence>
<dbReference type="Pfam" id="PF16355">
    <property type="entry name" value="DUF4982"/>
    <property type="match status" value="1"/>
</dbReference>
<dbReference type="Pfam" id="PF00703">
    <property type="entry name" value="Glyco_hydro_2"/>
    <property type="match status" value="1"/>
</dbReference>
<gene>
    <name evidence="10" type="primary">lacZ_3</name>
    <name evidence="10" type="ORF">NCTC11190_00922</name>
</gene>
<feature type="domain" description="Glycoside hydrolase family 2 immunoglobulin-like beta-sandwich" evidence="6">
    <location>
        <begin position="182"/>
        <end position="283"/>
    </location>
</feature>
<feature type="domain" description="Glycoside hydrolase family 2 catalytic" evidence="7">
    <location>
        <begin position="288"/>
        <end position="475"/>
    </location>
</feature>
<dbReference type="GO" id="GO:0004565">
    <property type="term" value="F:beta-galactosidase activity"/>
    <property type="evidence" value="ECO:0007669"/>
    <property type="project" value="UniProtKB-EC"/>
</dbReference>
<feature type="domain" description="DUF4982" evidence="9">
    <location>
        <begin position="611"/>
        <end position="656"/>
    </location>
</feature>
<dbReference type="GO" id="GO:0005975">
    <property type="term" value="P:carbohydrate metabolic process"/>
    <property type="evidence" value="ECO:0007669"/>
    <property type="project" value="InterPro"/>
</dbReference>
<feature type="compositionally biased region" description="Low complexity" evidence="4">
    <location>
        <begin position="691"/>
        <end position="700"/>
    </location>
</feature>
<feature type="domain" description="Glycosyl hydrolases family 2 sugar binding" evidence="8">
    <location>
        <begin position="65"/>
        <end position="168"/>
    </location>
</feature>
<dbReference type="EC" id="3.2.1.23" evidence="10"/>
<evidence type="ECO:0000256" key="3">
    <source>
        <dbReference type="ARBA" id="ARBA00023295"/>
    </source>
</evidence>
<dbReference type="SUPFAM" id="SSF49785">
    <property type="entry name" value="Galactose-binding domain-like"/>
    <property type="match status" value="1"/>
</dbReference>
<dbReference type="Proteomes" id="UP000255233">
    <property type="component" value="Unassembled WGS sequence"/>
</dbReference>
<accession>A0A379MPY2</accession>
<evidence type="ECO:0000259" key="8">
    <source>
        <dbReference type="Pfam" id="PF02837"/>
    </source>
</evidence>
<evidence type="ECO:0000259" key="7">
    <source>
        <dbReference type="Pfam" id="PF02836"/>
    </source>
</evidence>
<evidence type="ECO:0000256" key="2">
    <source>
        <dbReference type="ARBA" id="ARBA00022801"/>
    </source>
</evidence>
<dbReference type="EMBL" id="UGVL01000001">
    <property type="protein sequence ID" value="SUE33711.1"/>
    <property type="molecule type" value="Genomic_DNA"/>
</dbReference>
<dbReference type="InterPro" id="IPR008979">
    <property type="entry name" value="Galactose-bd-like_sf"/>
</dbReference>
<dbReference type="InterPro" id="IPR006101">
    <property type="entry name" value="Glyco_hydro_2"/>
</dbReference>
<feature type="chain" id="PRO_5016607697" evidence="5">
    <location>
        <begin position="21"/>
        <end position="700"/>
    </location>
</feature>
<evidence type="ECO:0000256" key="4">
    <source>
        <dbReference type="SAM" id="MobiDB-lite"/>
    </source>
</evidence>
<evidence type="ECO:0000313" key="11">
    <source>
        <dbReference type="Proteomes" id="UP000255233"/>
    </source>
</evidence>
<comment type="similarity">
    <text evidence="1">Belongs to the glycosyl hydrolase 2 family.</text>
</comment>
<dbReference type="InterPro" id="IPR013783">
    <property type="entry name" value="Ig-like_fold"/>
</dbReference>
<dbReference type="InterPro" id="IPR006103">
    <property type="entry name" value="Glyco_hydro_2_cat"/>
</dbReference>
<protein>
    <submittedName>
        <fullName evidence="10">Beta-galactosidase</fullName>
        <ecNumber evidence="10">3.2.1.23</ecNumber>
    </submittedName>
</protein>
<dbReference type="InterPro" id="IPR032311">
    <property type="entry name" value="DUF4982"/>
</dbReference>
<dbReference type="InterPro" id="IPR006102">
    <property type="entry name" value="Ig-like_GH2"/>
</dbReference>
<dbReference type="AlphaFoldDB" id="A0A379MPY2"/>
<evidence type="ECO:0000256" key="1">
    <source>
        <dbReference type="ARBA" id="ARBA00007401"/>
    </source>
</evidence>
<keyword evidence="2 10" id="KW-0378">Hydrolase</keyword>
<dbReference type="PANTHER" id="PTHR42732">
    <property type="entry name" value="BETA-GALACTOSIDASE"/>
    <property type="match status" value="1"/>
</dbReference>
<dbReference type="SUPFAM" id="SSF51445">
    <property type="entry name" value="(Trans)glycosidases"/>
    <property type="match status" value="1"/>
</dbReference>
<dbReference type="InterPro" id="IPR006104">
    <property type="entry name" value="Glyco_hydro_2_N"/>
</dbReference>
<keyword evidence="5" id="KW-0732">Signal</keyword>
<feature type="signal peptide" evidence="5">
    <location>
        <begin position="1"/>
        <end position="20"/>
    </location>
</feature>
<evidence type="ECO:0000256" key="5">
    <source>
        <dbReference type="SAM" id="SignalP"/>
    </source>
</evidence>
<dbReference type="PANTHER" id="PTHR42732:SF1">
    <property type="entry name" value="BETA-MANNOSIDASE"/>
    <property type="match status" value="1"/>
</dbReference>
<organism evidence="10 11">
    <name type="scientific">Rikenella microfusus</name>
    <dbReference type="NCBI Taxonomy" id="28139"/>
    <lineage>
        <taxon>Bacteria</taxon>
        <taxon>Pseudomonadati</taxon>
        <taxon>Bacteroidota</taxon>
        <taxon>Bacteroidia</taxon>
        <taxon>Bacteroidales</taxon>
        <taxon>Rikenellaceae</taxon>
        <taxon>Rikenella</taxon>
    </lineage>
</organism>
<keyword evidence="11" id="KW-1185">Reference proteome</keyword>